<dbReference type="PANTHER" id="PTHR18964">
    <property type="entry name" value="ROK (REPRESSOR, ORF, KINASE) FAMILY"/>
    <property type="match status" value="1"/>
</dbReference>
<keyword evidence="2" id="KW-0418">Kinase</keyword>
<dbReference type="OrthoDB" id="9810372at2"/>
<dbReference type="SUPFAM" id="SSF53067">
    <property type="entry name" value="Actin-like ATPase domain"/>
    <property type="match status" value="1"/>
</dbReference>
<dbReference type="EMBL" id="CP029480">
    <property type="protein sequence ID" value="AWV98514.1"/>
    <property type="molecule type" value="Genomic_DNA"/>
</dbReference>
<dbReference type="KEGG" id="als:DJ013_10155"/>
<name>A0A2Z4GBK5_9BACT</name>
<evidence type="ECO:0000313" key="3">
    <source>
        <dbReference type="Proteomes" id="UP000249873"/>
    </source>
</evidence>
<proteinExistence type="inferred from homology"/>
<evidence type="ECO:0000256" key="1">
    <source>
        <dbReference type="ARBA" id="ARBA00006479"/>
    </source>
</evidence>
<dbReference type="Gene3D" id="3.30.420.40">
    <property type="match status" value="2"/>
</dbReference>
<dbReference type="InterPro" id="IPR000600">
    <property type="entry name" value="ROK"/>
</dbReference>
<dbReference type="GO" id="GO:0016301">
    <property type="term" value="F:kinase activity"/>
    <property type="evidence" value="ECO:0007669"/>
    <property type="project" value="UniProtKB-KW"/>
</dbReference>
<dbReference type="InterPro" id="IPR043129">
    <property type="entry name" value="ATPase_NBD"/>
</dbReference>
<keyword evidence="2" id="KW-0808">Transferase</keyword>
<dbReference type="Pfam" id="PF00480">
    <property type="entry name" value="ROK"/>
    <property type="match status" value="1"/>
</dbReference>
<sequence length="275" mass="30107">MNIGVDLGGTKIKVGIASEGLILEQNTALLLQKDSLSSTLKQIKDLIRPHVSKNIDQIGIGVPSVVDTERGIVYNVTNIPSWEKVALKDILEEEFHLPTFVNNDVNCFTLGEHLFGQAKGYNTAVGLTLGTGLGAGIIIDNKLYKGFNTGAGEIGLLKYLEKNYEYYLGSSFFERNFGFNAREVFIASQDGNKWALDAYAEFGMHLGAAIQAVMYTYDPEVVVLGGSISHAFSFFENTMHEGLKDFEFPESLKNIKILKSNNENIALLGAAALSR</sequence>
<dbReference type="AlphaFoldDB" id="A0A2Z4GBK5"/>
<dbReference type="PANTHER" id="PTHR18964:SF149">
    <property type="entry name" value="BIFUNCTIONAL UDP-N-ACETYLGLUCOSAMINE 2-EPIMERASE_N-ACETYLMANNOSAMINE KINASE"/>
    <property type="match status" value="1"/>
</dbReference>
<dbReference type="CDD" id="cd23763">
    <property type="entry name" value="ASKHA_ATPase_ROK"/>
    <property type="match status" value="1"/>
</dbReference>
<reference evidence="2 3" key="1">
    <citation type="submission" date="2018-05" db="EMBL/GenBank/DDBJ databases">
        <title>Complete genome sequence of Arcticibacterium luteifluviistationis SM1504T, a cytophagaceae bacterium isolated from Arctic surface seawater.</title>
        <authorList>
            <person name="Li Y."/>
            <person name="Qin Q.-L."/>
        </authorList>
    </citation>
    <scope>NUCLEOTIDE SEQUENCE [LARGE SCALE GENOMIC DNA]</scope>
    <source>
        <strain evidence="2 3">SM1504</strain>
    </source>
</reference>
<gene>
    <name evidence="2" type="ORF">DJ013_10155</name>
</gene>
<organism evidence="2 3">
    <name type="scientific">Arcticibacterium luteifluviistationis</name>
    <dbReference type="NCBI Taxonomy" id="1784714"/>
    <lineage>
        <taxon>Bacteria</taxon>
        <taxon>Pseudomonadati</taxon>
        <taxon>Bacteroidota</taxon>
        <taxon>Cytophagia</taxon>
        <taxon>Cytophagales</taxon>
        <taxon>Leadbetterellaceae</taxon>
        <taxon>Arcticibacterium</taxon>
    </lineage>
</organism>
<comment type="similarity">
    <text evidence="1">Belongs to the ROK (NagC/XylR) family.</text>
</comment>
<evidence type="ECO:0000313" key="2">
    <source>
        <dbReference type="EMBL" id="AWV98514.1"/>
    </source>
</evidence>
<protein>
    <submittedName>
        <fullName evidence="2">Sugar kinase</fullName>
    </submittedName>
</protein>
<dbReference type="Proteomes" id="UP000249873">
    <property type="component" value="Chromosome"/>
</dbReference>
<keyword evidence="3" id="KW-1185">Reference proteome</keyword>
<dbReference type="RefSeq" id="WP_111371707.1">
    <property type="nucleotide sequence ID" value="NZ_CP029480.1"/>
</dbReference>
<accession>A0A2Z4GBK5</accession>